<protein>
    <submittedName>
        <fullName evidence="2">Glycine/D-amino acid oxidase</fullName>
    </submittedName>
</protein>
<name>A0A1H6Y9I9_9ACTN</name>
<evidence type="ECO:0000313" key="3">
    <source>
        <dbReference type="Proteomes" id="UP000198707"/>
    </source>
</evidence>
<dbReference type="RefSeq" id="WP_092379648.1">
    <property type="nucleotide sequence ID" value="NZ_BOPI01000027.1"/>
</dbReference>
<dbReference type="InterPro" id="IPR006076">
    <property type="entry name" value="FAD-dep_OxRdtase"/>
</dbReference>
<evidence type="ECO:0000259" key="1">
    <source>
        <dbReference type="Pfam" id="PF01266"/>
    </source>
</evidence>
<gene>
    <name evidence="2" type="ORF">SAMN05443287_104121</name>
</gene>
<dbReference type="STRING" id="1144548.SAMN05443287_104121"/>
<dbReference type="Gene3D" id="3.50.50.60">
    <property type="entry name" value="FAD/NAD(P)-binding domain"/>
    <property type="match status" value="1"/>
</dbReference>
<dbReference type="EMBL" id="FNYV01000004">
    <property type="protein sequence ID" value="SEJ37948.1"/>
    <property type="molecule type" value="Genomic_DNA"/>
</dbReference>
<dbReference type="OrthoDB" id="9805852at2"/>
<proteinExistence type="predicted"/>
<dbReference type="PANTHER" id="PTHR13847:SF285">
    <property type="entry name" value="FAD DEPENDENT OXIDOREDUCTASE DOMAIN-CONTAINING PROTEIN"/>
    <property type="match status" value="1"/>
</dbReference>
<sequence>MTRPPLATPATGVDRVLWLDGLPADQLAARPPLDGDTTADVAIVGAGYTGLWTAYYLSTFHPDLAVVVVDAGRAGFGASGRNGGWCTAEMPALLPSLVRRHGPMAAMRLYRAGRRTLDELRRVFDAEGIDAHWRHDGSLYVARSAPQVDRLRGWHDVRNRLGIGGLTLTVGAQAAEQVGLTGVRATAYTPHCAAVQPARIARGLLAAVERRGVRVAEGTRATRIAPGLLVTDRGTVRARSVLCATEGYTGNLAGHARRVLPLHSYALATEPLDAGTWHRLGLHDHRTVAESRYQFGYLQRTLDDRLVLGGRGAYYRFGSATDRGPAAARRAYDRLRRTLAELLPDLADVPVSHRWNGVYGLHRHTEPEVVYDRETGLGHAGGYGGEGIALSNLAARSLAALVAGISRPETRLCWVDNASRRWEPEPLRYLGVRGVSAVATGADRYEHRTDRPAPLARLALRAIV</sequence>
<dbReference type="Gene3D" id="3.30.9.10">
    <property type="entry name" value="D-Amino Acid Oxidase, subunit A, domain 2"/>
    <property type="match status" value="1"/>
</dbReference>
<feature type="domain" description="FAD dependent oxidoreductase" evidence="1">
    <location>
        <begin position="40"/>
        <end position="401"/>
    </location>
</feature>
<dbReference type="GO" id="GO:0005737">
    <property type="term" value="C:cytoplasm"/>
    <property type="evidence" value="ECO:0007669"/>
    <property type="project" value="TreeGrafter"/>
</dbReference>
<dbReference type="PANTHER" id="PTHR13847">
    <property type="entry name" value="SARCOSINE DEHYDROGENASE-RELATED"/>
    <property type="match status" value="1"/>
</dbReference>
<reference evidence="3" key="1">
    <citation type="submission" date="2016-10" db="EMBL/GenBank/DDBJ databases">
        <authorList>
            <person name="Varghese N."/>
            <person name="Submissions S."/>
        </authorList>
    </citation>
    <scope>NUCLEOTIDE SEQUENCE [LARGE SCALE GENOMIC DNA]</scope>
    <source>
        <strain evidence="3">CGMCC 4.7038</strain>
    </source>
</reference>
<dbReference type="Proteomes" id="UP000198707">
    <property type="component" value="Unassembled WGS sequence"/>
</dbReference>
<dbReference type="InterPro" id="IPR036188">
    <property type="entry name" value="FAD/NAD-bd_sf"/>
</dbReference>
<accession>A0A1H6Y9I9</accession>
<evidence type="ECO:0000313" key="2">
    <source>
        <dbReference type="EMBL" id="SEJ37948.1"/>
    </source>
</evidence>
<dbReference type="SUPFAM" id="SSF51905">
    <property type="entry name" value="FAD/NAD(P)-binding domain"/>
    <property type="match status" value="1"/>
</dbReference>
<organism evidence="2 3">
    <name type="scientific">Micromonospora phaseoli</name>
    <dbReference type="NCBI Taxonomy" id="1144548"/>
    <lineage>
        <taxon>Bacteria</taxon>
        <taxon>Bacillati</taxon>
        <taxon>Actinomycetota</taxon>
        <taxon>Actinomycetes</taxon>
        <taxon>Micromonosporales</taxon>
        <taxon>Micromonosporaceae</taxon>
        <taxon>Micromonospora</taxon>
    </lineage>
</organism>
<keyword evidence="3" id="KW-1185">Reference proteome</keyword>
<dbReference type="Pfam" id="PF01266">
    <property type="entry name" value="DAO"/>
    <property type="match status" value="1"/>
</dbReference>
<dbReference type="AlphaFoldDB" id="A0A1H6Y9I9"/>